<dbReference type="STRING" id="4536.A0A0E0I3X4"/>
<dbReference type="Gramene" id="ONIVA07G21410.1">
    <property type="protein sequence ID" value="ONIVA07G21410.1"/>
    <property type="gene ID" value="ONIVA07G21410"/>
</dbReference>
<dbReference type="HOGENOM" id="CLU_2175147_0_0_1"/>
<feature type="region of interest" description="Disordered" evidence="1">
    <location>
        <begin position="68"/>
        <end position="87"/>
    </location>
</feature>
<evidence type="ECO:0000313" key="2">
    <source>
        <dbReference type="EnsemblPlants" id="ONIVA07G21410.1"/>
    </source>
</evidence>
<name>A0A0E0I3X4_ORYNI</name>
<protein>
    <recommendedName>
        <fullName evidence="4">DUF834 domain-containing protein</fullName>
    </recommendedName>
</protein>
<proteinExistence type="predicted"/>
<sequence>MPRGAGAVGRRAWRWRVLLARRQADAVVAWDSGGGGGCAKARDVSEVENKVGRSRSDDLDVISCGDMGGGVGDDNDKDAKHGNPRKRQSACCAARTAPCCAAFVRERSRERVCQ</sequence>
<evidence type="ECO:0000313" key="3">
    <source>
        <dbReference type="Proteomes" id="UP000006591"/>
    </source>
</evidence>
<reference evidence="2" key="1">
    <citation type="submission" date="2015-04" db="UniProtKB">
        <authorList>
            <consortium name="EnsemblPlants"/>
        </authorList>
    </citation>
    <scope>IDENTIFICATION</scope>
    <source>
        <strain evidence="2">SL10</strain>
    </source>
</reference>
<dbReference type="Proteomes" id="UP000006591">
    <property type="component" value="Chromosome 7"/>
</dbReference>
<reference evidence="2" key="2">
    <citation type="submission" date="2018-04" db="EMBL/GenBank/DDBJ databases">
        <title>OnivRS2 (Oryza nivara Reference Sequence Version 2).</title>
        <authorList>
            <person name="Zhang J."/>
            <person name="Kudrna D."/>
            <person name="Lee S."/>
            <person name="Talag J."/>
            <person name="Rajasekar S."/>
            <person name="Welchert J."/>
            <person name="Hsing Y.-I."/>
            <person name="Wing R.A."/>
        </authorList>
    </citation>
    <scope>NUCLEOTIDE SEQUENCE [LARGE SCALE GENOMIC DNA]</scope>
    <source>
        <strain evidence="2">SL10</strain>
    </source>
</reference>
<evidence type="ECO:0008006" key="4">
    <source>
        <dbReference type="Google" id="ProtNLM"/>
    </source>
</evidence>
<accession>A0A0E0I3X4</accession>
<keyword evidence="3" id="KW-1185">Reference proteome</keyword>
<organism evidence="2">
    <name type="scientific">Oryza nivara</name>
    <name type="common">Indian wild rice</name>
    <name type="synonym">Oryza sativa f. spontanea</name>
    <dbReference type="NCBI Taxonomy" id="4536"/>
    <lineage>
        <taxon>Eukaryota</taxon>
        <taxon>Viridiplantae</taxon>
        <taxon>Streptophyta</taxon>
        <taxon>Embryophyta</taxon>
        <taxon>Tracheophyta</taxon>
        <taxon>Spermatophyta</taxon>
        <taxon>Magnoliopsida</taxon>
        <taxon>Liliopsida</taxon>
        <taxon>Poales</taxon>
        <taxon>Poaceae</taxon>
        <taxon>BOP clade</taxon>
        <taxon>Oryzoideae</taxon>
        <taxon>Oryzeae</taxon>
        <taxon>Oryzinae</taxon>
        <taxon>Oryza</taxon>
    </lineage>
</organism>
<dbReference type="OMA" id="CCAARTA"/>
<evidence type="ECO:0000256" key="1">
    <source>
        <dbReference type="SAM" id="MobiDB-lite"/>
    </source>
</evidence>
<dbReference type="AlphaFoldDB" id="A0A0E0I3X4"/>
<dbReference type="EnsemblPlants" id="ONIVA07G21410.1">
    <property type="protein sequence ID" value="ONIVA07G21410.1"/>
    <property type="gene ID" value="ONIVA07G21410"/>
</dbReference>